<dbReference type="EMBL" id="ML991794">
    <property type="protein sequence ID" value="KAF2235061.1"/>
    <property type="molecule type" value="Genomic_DNA"/>
</dbReference>
<reference evidence="7" key="1">
    <citation type="journal article" date="2020" name="Stud. Mycol.">
        <title>101 Dothideomycetes genomes: a test case for predicting lifestyles and emergence of pathogens.</title>
        <authorList>
            <person name="Haridas S."/>
            <person name="Albert R."/>
            <person name="Binder M."/>
            <person name="Bloem J."/>
            <person name="Labutti K."/>
            <person name="Salamov A."/>
            <person name="Andreopoulos B."/>
            <person name="Baker S."/>
            <person name="Barry K."/>
            <person name="Bills G."/>
            <person name="Bluhm B."/>
            <person name="Cannon C."/>
            <person name="Castanera R."/>
            <person name="Culley D."/>
            <person name="Daum C."/>
            <person name="Ezra D."/>
            <person name="Gonzalez J."/>
            <person name="Henrissat B."/>
            <person name="Kuo A."/>
            <person name="Liang C."/>
            <person name="Lipzen A."/>
            <person name="Lutzoni F."/>
            <person name="Magnuson J."/>
            <person name="Mondo S."/>
            <person name="Nolan M."/>
            <person name="Ohm R."/>
            <person name="Pangilinan J."/>
            <person name="Park H.-J."/>
            <person name="Ramirez L."/>
            <person name="Alfaro M."/>
            <person name="Sun H."/>
            <person name="Tritt A."/>
            <person name="Yoshinaga Y."/>
            <person name="Zwiers L.-H."/>
            <person name="Turgeon B."/>
            <person name="Goodwin S."/>
            <person name="Spatafora J."/>
            <person name="Crous P."/>
            <person name="Grigoriev I."/>
        </authorList>
    </citation>
    <scope>NUCLEOTIDE SEQUENCE</scope>
    <source>
        <strain evidence="7">Tuck. ex Michener</strain>
    </source>
</reference>
<evidence type="ECO:0000313" key="7">
    <source>
        <dbReference type="EMBL" id="KAF2235061.1"/>
    </source>
</evidence>
<evidence type="ECO:0000259" key="6">
    <source>
        <dbReference type="PROSITE" id="PS51471"/>
    </source>
</evidence>
<feature type="domain" description="Fe2OG dioxygenase" evidence="6">
    <location>
        <begin position="99"/>
        <end position="216"/>
    </location>
</feature>
<dbReference type="GO" id="GO:0051213">
    <property type="term" value="F:dioxygenase activity"/>
    <property type="evidence" value="ECO:0007669"/>
    <property type="project" value="UniProtKB-KW"/>
</dbReference>
<name>A0A6A6HB41_VIRVR</name>
<dbReference type="PANTHER" id="PTHR20883">
    <property type="entry name" value="PHYTANOYL-COA DIOXYGENASE DOMAIN CONTAINING 1"/>
    <property type="match status" value="1"/>
</dbReference>
<dbReference type="InterPro" id="IPR008775">
    <property type="entry name" value="Phytyl_CoA_dOase-like"/>
</dbReference>
<keyword evidence="4 5" id="KW-0408">Iron</keyword>
<dbReference type="Proteomes" id="UP000800092">
    <property type="component" value="Unassembled WGS sequence"/>
</dbReference>
<dbReference type="GO" id="GO:0046872">
    <property type="term" value="F:metal ion binding"/>
    <property type="evidence" value="ECO:0007669"/>
    <property type="project" value="UniProtKB-KW"/>
</dbReference>
<evidence type="ECO:0000256" key="3">
    <source>
        <dbReference type="ARBA" id="ARBA00022723"/>
    </source>
</evidence>
<dbReference type="Gene3D" id="2.60.120.620">
    <property type="entry name" value="q2cbj1_9rhob like domain"/>
    <property type="match status" value="1"/>
</dbReference>
<dbReference type="PANTHER" id="PTHR20883:SF15">
    <property type="entry name" value="PHYTANOYL-COA DIOXYGENASE DOMAIN-CONTAINING PROTEIN 1"/>
    <property type="match status" value="1"/>
</dbReference>
<proteinExistence type="inferred from homology"/>
<evidence type="ECO:0000256" key="5">
    <source>
        <dbReference type="RuleBase" id="RU003682"/>
    </source>
</evidence>
<accession>A0A6A6HB41</accession>
<evidence type="ECO:0000256" key="4">
    <source>
        <dbReference type="ARBA" id="ARBA00023004"/>
    </source>
</evidence>
<dbReference type="Pfam" id="PF05721">
    <property type="entry name" value="PhyH"/>
    <property type="match status" value="1"/>
</dbReference>
<dbReference type="InterPro" id="IPR005123">
    <property type="entry name" value="Oxoglu/Fe-dep_dioxygenase_dom"/>
</dbReference>
<keyword evidence="7" id="KW-0223">Dioxygenase</keyword>
<evidence type="ECO:0000256" key="2">
    <source>
        <dbReference type="ARBA" id="ARBA00005830"/>
    </source>
</evidence>
<dbReference type="OrthoDB" id="445007at2759"/>
<dbReference type="AlphaFoldDB" id="A0A6A6HB41"/>
<dbReference type="SUPFAM" id="SSF51197">
    <property type="entry name" value="Clavaminate synthase-like"/>
    <property type="match status" value="1"/>
</dbReference>
<comment type="cofactor">
    <cofactor evidence="1">
        <name>Fe cation</name>
        <dbReference type="ChEBI" id="CHEBI:24875"/>
    </cofactor>
</comment>
<keyword evidence="5" id="KW-0560">Oxidoreductase</keyword>
<organism evidence="7 8">
    <name type="scientific">Viridothelium virens</name>
    <name type="common">Speckled blister lichen</name>
    <name type="synonym">Trypethelium virens</name>
    <dbReference type="NCBI Taxonomy" id="1048519"/>
    <lineage>
        <taxon>Eukaryota</taxon>
        <taxon>Fungi</taxon>
        <taxon>Dikarya</taxon>
        <taxon>Ascomycota</taxon>
        <taxon>Pezizomycotina</taxon>
        <taxon>Dothideomycetes</taxon>
        <taxon>Dothideomycetes incertae sedis</taxon>
        <taxon>Trypetheliales</taxon>
        <taxon>Trypetheliaceae</taxon>
        <taxon>Viridothelium</taxon>
    </lineage>
</organism>
<evidence type="ECO:0000313" key="8">
    <source>
        <dbReference type="Proteomes" id="UP000800092"/>
    </source>
</evidence>
<gene>
    <name evidence="7" type="ORF">EV356DRAFT_484387</name>
</gene>
<keyword evidence="8" id="KW-1185">Reference proteome</keyword>
<protein>
    <submittedName>
        <fullName evidence="7">Phytanoyl-CoA dioxygenase</fullName>
    </submittedName>
</protein>
<dbReference type="PROSITE" id="PS51471">
    <property type="entry name" value="FE2OG_OXY"/>
    <property type="match status" value="1"/>
</dbReference>
<sequence>MTFGILAESTEKPLPSDPTLREDVKHVLENGYVIIRDCFSKEEAAEAKAEMDRLTGKDPIHGRNAFEGFNTIRIYSLLNKSRVFDKFAILPRVLALNDYFLEPGYNITVYQTIQIAPGEVAQPLHYDDIFIRRPRPRAPYGSAIMLAFDDYTEENGATRVIPGSHKWADRKGKDEETIPCVCPAGSVIFFLSGLWHGAGPNTSSRPRYSATLQFCSPYIRPIENQILAVDPRKLKDIPKKIVDMMGYRTYRPFVGYADGLSPLKASERMVEWLQRPVDYDPPTFAHGVDSKL</sequence>
<evidence type="ECO:0000256" key="1">
    <source>
        <dbReference type="ARBA" id="ARBA00001962"/>
    </source>
</evidence>
<comment type="similarity">
    <text evidence="5">Belongs to the iron/ascorbate-dependent oxidoreductase family.</text>
</comment>
<keyword evidence="3 5" id="KW-0479">Metal-binding</keyword>
<comment type="similarity">
    <text evidence="2">Belongs to the PhyH family.</text>
</comment>